<sequence length="503" mass="58716">MAAIAEMPTVAEPVPTKRGRSKKALKQKNPSSNEANIIAGTLSATSPLAAPPPDNSAGKENNESLSQPKSQKKTKKGASKAKKQPSSEMSSFEKELQEMQEKLEKLKLEKEQTEETLRAREESLKQKEEELETRDKEQEKLKIELKKLQKIKEFKPTMTFPFDLPIKEQEQEKKGKKKNGTKKPSPPYVLWCKDQWNEVKKANPNADFKEMSNLLATKWKTITAEEKKPYEERYQAEKEAYLKIVGNEKREHEAMRLLEDEHKQKTAMEFLEQYLQFKKETQKENKKTKKEKDPLKPKQPMSAYFIFSNERRAALFAENKNVLEVARITGEEWKNMTEKQRAPYEKMAMKNKEQYMREMESYKQKKDEEAAELKKEGEELMKLHKQEAMQLLKKKEKTENLIKKTKENRQKQKKIVDPNKPKKPASSFFLFSKEARKNLAEERPGINNSTINALISLKWRELSEEEKQIWNDKAAGSMEEYKKELEAYNKKLVAEEEAQSSNT</sequence>
<keyword evidence="1" id="KW-0539">Nucleus</keyword>
<accession>A0AAV6X4M9</accession>
<evidence type="ECO:0000313" key="5">
    <source>
        <dbReference type="EMBL" id="KAG8375079.1"/>
    </source>
</evidence>
<dbReference type="InterPro" id="IPR036910">
    <property type="entry name" value="HMG_box_dom_sf"/>
</dbReference>
<dbReference type="Gene3D" id="1.10.30.10">
    <property type="entry name" value="High mobility group box domain"/>
    <property type="match status" value="3"/>
</dbReference>
<feature type="DNA-binding region" description="HMG box" evidence="1">
    <location>
        <begin position="297"/>
        <end position="363"/>
    </location>
</feature>
<dbReference type="GO" id="GO:0003677">
    <property type="term" value="F:DNA binding"/>
    <property type="evidence" value="ECO:0007669"/>
    <property type="project" value="UniProtKB-UniRule"/>
</dbReference>
<dbReference type="Proteomes" id="UP000826271">
    <property type="component" value="Unassembled WGS sequence"/>
</dbReference>
<protein>
    <recommendedName>
        <fullName evidence="4">HMG box domain-containing protein</fullName>
    </recommendedName>
</protein>
<feature type="domain" description="HMG box" evidence="4">
    <location>
        <begin position="421"/>
        <end position="489"/>
    </location>
</feature>
<evidence type="ECO:0000256" key="1">
    <source>
        <dbReference type="PROSITE-ProRule" id="PRU00267"/>
    </source>
</evidence>
<proteinExistence type="predicted"/>
<feature type="compositionally biased region" description="Basic and acidic residues" evidence="3">
    <location>
        <begin position="396"/>
        <end position="420"/>
    </location>
</feature>
<dbReference type="CDD" id="cd22006">
    <property type="entry name" value="HMG-box_AtHMGB6-like_rpt1"/>
    <property type="match status" value="1"/>
</dbReference>
<feature type="DNA-binding region" description="HMG box" evidence="1">
    <location>
        <begin position="421"/>
        <end position="489"/>
    </location>
</feature>
<feature type="DNA-binding region" description="HMG box" evidence="1">
    <location>
        <begin position="181"/>
        <end position="249"/>
    </location>
</feature>
<dbReference type="AlphaFoldDB" id="A0AAV6X4M9"/>
<organism evidence="5 6">
    <name type="scientific">Buddleja alternifolia</name>
    <dbReference type="NCBI Taxonomy" id="168488"/>
    <lineage>
        <taxon>Eukaryota</taxon>
        <taxon>Viridiplantae</taxon>
        <taxon>Streptophyta</taxon>
        <taxon>Embryophyta</taxon>
        <taxon>Tracheophyta</taxon>
        <taxon>Spermatophyta</taxon>
        <taxon>Magnoliopsida</taxon>
        <taxon>eudicotyledons</taxon>
        <taxon>Gunneridae</taxon>
        <taxon>Pentapetalae</taxon>
        <taxon>asterids</taxon>
        <taxon>lamiids</taxon>
        <taxon>Lamiales</taxon>
        <taxon>Scrophulariaceae</taxon>
        <taxon>Buddlejeae</taxon>
        <taxon>Buddleja</taxon>
    </lineage>
</organism>
<keyword evidence="1" id="KW-0238">DNA-binding</keyword>
<dbReference type="PROSITE" id="PS50118">
    <property type="entry name" value="HMG_BOX_2"/>
    <property type="match status" value="3"/>
</dbReference>
<comment type="caution">
    <text evidence="5">The sequence shown here is derived from an EMBL/GenBank/DDBJ whole genome shotgun (WGS) entry which is preliminary data.</text>
</comment>
<reference evidence="5" key="1">
    <citation type="submission" date="2019-10" db="EMBL/GenBank/DDBJ databases">
        <authorList>
            <person name="Zhang R."/>
            <person name="Pan Y."/>
            <person name="Wang J."/>
            <person name="Ma R."/>
            <person name="Yu S."/>
        </authorList>
    </citation>
    <scope>NUCLEOTIDE SEQUENCE</scope>
    <source>
        <strain evidence="5">LA-IB0</strain>
        <tissue evidence="5">Leaf</tissue>
    </source>
</reference>
<dbReference type="GO" id="GO:0005634">
    <property type="term" value="C:nucleus"/>
    <property type="evidence" value="ECO:0007669"/>
    <property type="project" value="UniProtKB-UniRule"/>
</dbReference>
<evidence type="ECO:0000256" key="2">
    <source>
        <dbReference type="SAM" id="Coils"/>
    </source>
</evidence>
<feature type="domain" description="HMG box" evidence="4">
    <location>
        <begin position="181"/>
        <end position="249"/>
    </location>
</feature>
<dbReference type="PANTHER" id="PTHR46912:SF1">
    <property type="entry name" value="HIGH MOBILITY GROUP B PROTEIN 13"/>
    <property type="match status" value="1"/>
</dbReference>
<evidence type="ECO:0000259" key="4">
    <source>
        <dbReference type="PROSITE" id="PS50118"/>
    </source>
</evidence>
<dbReference type="PANTHER" id="PTHR46912">
    <property type="entry name" value="HIGH MOBILITY GROUP B PROTEIN 13"/>
    <property type="match status" value="1"/>
</dbReference>
<dbReference type="InterPro" id="IPR044601">
    <property type="entry name" value="HMGB6/HMGB13"/>
</dbReference>
<dbReference type="Pfam" id="PF00505">
    <property type="entry name" value="HMG_box"/>
    <property type="match status" value="3"/>
</dbReference>
<dbReference type="EMBL" id="WHWC01000010">
    <property type="protein sequence ID" value="KAG8375079.1"/>
    <property type="molecule type" value="Genomic_DNA"/>
</dbReference>
<keyword evidence="2" id="KW-0175">Coiled coil</keyword>
<feature type="compositionally biased region" description="Basic residues" evidence="3">
    <location>
        <begin position="17"/>
        <end position="26"/>
    </location>
</feature>
<feature type="region of interest" description="Disordered" evidence="3">
    <location>
        <begin position="1"/>
        <end position="137"/>
    </location>
</feature>
<dbReference type="InterPro" id="IPR009071">
    <property type="entry name" value="HMG_box_dom"/>
</dbReference>
<feature type="region of interest" description="Disordered" evidence="3">
    <location>
        <begin position="160"/>
        <end position="188"/>
    </location>
</feature>
<name>A0AAV6X4M9_9LAMI</name>
<keyword evidence="6" id="KW-1185">Reference proteome</keyword>
<feature type="region of interest" description="Disordered" evidence="3">
    <location>
        <begin position="391"/>
        <end position="428"/>
    </location>
</feature>
<evidence type="ECO:0000256" key="3">
    <source>
        <dbReference type="SAM" id="MobiDB-lite"/>
    </source>
</evidence>
<feature type="compositionally biased region" description="Basic residues" evidence="3">
    <location>
        <begin position="70"/>
        <end position="83"/>
    </location>
</feature>
<feature type="compositionally biased region" description="Basic and acidic residues" evidence="3">
    <location>
        <begin position="91"/>
        <end position="137"/>
    </location>
</feature>
<dbReference type="SUPFAM" id="SSF47095">
    <property type="entry name" value="HMG-box"/>
    <property type="match status" value="3"/>
</dbReference>
<evidence type="ECO:0000313" key="6">
    <source>
        <dbReference type="Proteomes" id="UP000826271"/>
    </source>
</evidence>
<feature type="domain" description="HMG box" evidence="4">
    <location>
        <begin position="297"/>
        <end position="363"/>
    </location>
</feature>
<gene>
    <name evidence="5" type="ORF">BUALT_Bualt10G0062900</name>
</gene>
<dbReference type="SMART" id="SM00398">
    <property type="entry name" value="HMG"/>
    <property type="match status" value="3"/>
</dbReference>
<feature type="coiled-coil region" evidence="2">
    <location>
        <begin position="471"/>
        <end position="498"/>
    </location>
</feature>